<dbReference type="OrthoDB" id="9796441at2"/>
<dbReference type="GO" id="GO:0005886">
    <property type="term" value="C:plasma membrane"/>
    <property type="evidence" value="ECO:0007669"/>
    <property type="project" value="UniProtKB-SubCell"/>
</dbReference>
<feature type="transmembrane region" description="Helical" evidence="5">
    <location>
        <begin position="437"/>
        <end position="461"/>
    </location>
</feature>
<feature type="transmembrane region" description="Helical" evidence="5">
    <location>
        <begin position="70"/>
        <end position="93"/>
    </location>
</feature>
<keyword evidence="8" id="KW-1185">Reference proteome</keyword>
<dbReference type="Pfam" id="PF07690">
    <property type="entry name" value="MFS_1"/>
    <property type="match status" value="1"/>
</dbReference>
<comment type="subcellular location">
    <subcellularLocation>
        <location evidence="1">Cell membrane</location>
        <topology evidence="1">Multi-pass membrane protein</topology>
    </subcellularLocation>
</comment>
<evidence type="ECO:0000259" key="6">
    <source>
        <dbReference type="PROSITE" id="PS50850"/>
    </source>
</evidence>
<feature type="transmembrane region" description="Helical" evidence="5">
    <location>
        <begin position="38"/>
        <end position="55"/>
    </location>
</feature>
<evidence type="ECO:0000313" key="7">
    <source>
        <dbReference type="EMBL" id="AIE87521.1"/>
    </source>
</evidence>
<reference evidence="7 8" key="1">
    <citation type="journal article" date="2014" name="PLoS ONE">
        <title>The first complete genome sequence of the class fimbriimonadia in the phylum armatimonadetes.</title>
        <authorList>
            <person name="Hu Z.Y."/>
            <person name="Wang Y.Z."/>
            <person name="Im W.T."/>
            <person name="Wang S.Y."/>
            <person name="Zhao G.P."/>
            <person name="Zheng H.J."/>
            <person name="Quan Z.X."/>
        </authorList>
    </citation>
    <scope>NUCLEOTIDE SEQUENCE [LARGE SCALE GENOMIC DNA]</scope>
    <source>
        <strain evidence="7">Gsoil 348</strain>
    </source>
</reference>
<feature type="transmembrane region" description="Helical" evidence="5">
    <location>
        <begin position="147"/>
        <end position="171"/>
    </location>
</feature>
<dbReference type="PANTHER" id="PTHR23528">
    <property type="match status" value="1"/>
</dbReference>
<dbReference type="EMBL" id="CP007139">
    <property type="protein sequence ID" value="AIE87521.1"/>
    <property type="molecule type" value="Genomic_DNA"/>
</dbReference>
<dbReference type="Gene3D" id="1.20.1250.20">
    <property type="entry name" value="MFS general substrate transporter like domains"/>
    <property type="match status" value="2"/>
</dbReference>
<evidence type="ECO:0000256" key="4">
    <source>
        <dbReference type="ARBA" id="ARBA00023136"/>
    </source>
</evidence>
<evidence type="ECO:0000256" key="5">
    <source>
        <dbReference type="SAM" id="Phobius"/>
    </source>
</evidence>
<dbReference type="PROSITE" id="PS50850">
    <property type="entry name" value="MFS"/>
    <property type="match status" value="1"/>
</dbReference>
<dbReference type="eggNOG" id="COG2814">
    <property type="taxonomic scope" value="Bacteria"/>
</dbReference>
<dbReference type="PROSITE" id="PS00216">
    <property type="entry name" value="SUGAR_TRANSPORT_1"/>
    <property type="match status" value="1"/>
</dbReference>
<feature type="domain" description="Major facilitator superfamily (MFS) profile" evidence="6">
    <location>
        <begin position="32"/>
        <end position="468"/>
    </location>
</feature>
<evidence type="ECO:0000256" key="2">
    <source>
        <dbReference type="ARBA" id="ARBA00022692"/>
    </source>
</evidence>
<evidence type="ECO:0000256" key="1">
    <source>
        <dbReference type="ARBA" id="ARBA00004651"/>
    </source>
</evidence>
<sequence>MSLSLQPKDPVQIEAAEIPAVPSPYETISAFQHVKLSAYWFATNFLWGALLLVMLPGEVQTMNPEFRAKALGLLTGVSALVALVVPLIVGALSDRCGSRWGRRRPYMATGLVINIVGLVTMAASYAASVPTKGATSVWDSMFHNPGFLFFSLGYLIVQFGNNVASAAYMGVIPDVVPQDQRGVASGYMALMSQLGSLFGAIGCGLLLKSAPESAKYATLSIVLVAVALVTILGMRENPLPFKPQKINWVHYVRSLWIDPRAYPDFAWVWITRALVMLGFYAVVPFINYYLVDVINISQKDVGGRAAIIQAIILITSTISGFLGGKWSDKVGRKKVVYVANMLIAVMALAFIFCRSMQDVIIAGSLFGLGYGAYISVDYALGTDVLPSRKDAGKEMAVWHIAMTLPQSFAAPIAGYLIEIPGKKVLPPLEPGGENIVHYATAGYSYVFTLCAVCFALGALLLRNVRGVK</sequence>
<dbReference type="PANTHER" id="PTHR23528:SF1">
    <property type="entry name" value="MAJOR FACILITATOR SUPERFAMILY (MFS) PROFILE DOMAIN-CONTAINING PROTEIN"/>
    <property type="match status" value="1"/>
</dbReference>
<feature type="transmembrane region" description="Helical" evidence="5">
    <location>
        <begin position="306"/>
        <end position="323"/>
    </location>
</feature>
<accession>A0A068NVQ2</accession>
<evidence type="ECO:0000313" key="8">
    <source>
        <dbReference type="Proteomes" id="UP000027982"/>
    </source>
</evidence>
<feature type="transmembrane region" description="Helical" evidence="5">
    <location>
        <begin position="359"/>
        <end position="376"/>
    </location>
</feature>
<dbReference type="InterPro" id="IPR005829">
    <property type="entry name" value="Sugar_transporter_CS"/>
</dbReference>
<gene>
    <name evidence="7" type="ORF">OP10G_4153</name>
</gene>
<dbReference type="InterPro" id="IPR020846">
    <property type="entry name" value="MFS_dom"/>
</dbReference>
<evidence type="ECO:0000256" key="3">
    <source>
        <dbReference type="ARBA" id="ARBA00022989"/>
    </source>
</evidence>
<proteinExistence type="predicted"/>
<feature type="transmembrane region" description="Helical" evidence="5">
    <location>
        <begin position="265"/>
        <end position="286"/>
    </location>
</feature>
<dbReference type="GO" id="GO:0022857">
    <property type="term" value="F:transmembrane transporter activity"/>
    <property type="evidence" value="ECO:0007669"/>
    <property type="project" value="InterPro"/>
</dbReference>
<feature type="transmembrane region" description="Helical" evidence="5">
    <location>
        <begin position="213"/>
        <end position="234"/>
    </location>
</feature>
<name>A0A068NVQ2_FIMGI</name>
<keyword evidence="4 5" id="KW-0472">Membrane</keyword>
<dbReference type="SUPFAM" id="SSF103473">
    <property type="entry name" value="MFS general substrate transporter"/>
    <property type="match status" value="1"/>
</dbReference>
<organism evidence="7 8">
    <name type="scientific">Fimbriimonas ginsengisoli Gsoil 348</name>
    <dbReference type="NCBI Taxonomy" id="661478"/>
    <lineage>
        <taxon>Bacteria</taxon>
        <taxon>Bacillati</taxon>
        <taxon>Armatimonadota</taxon>
        <taxon>Fimbriimonadia</taxon>
        <taxon>Fimbriimonadales</taxon>
        <taxon>Fimbriimonadaceae</taxon>
        <taxon>Fimbriimonas</taxon>
    </lineage>
</organism>
<feature type="transmembrane region" description="Helical" evidence="5">
    <location>
        <begin position="105"/>
        <end position="127"/>
    </location>
</feature>
<dbReference type="RefSeq" id="WP_025228582.1">
    <property type="nucleotide sequence ID" value="NZ_CP007139.1"/>
</dbReference>
<dbReference type="STRING" id="661478.OP10G_4153"/>
<dbReference type="AlphaFoldDB" id="A0A068NVQ2"/>
<dbReference type="HOGENOM" id="CLU_040011_1_0_0"/>
<keyword evidence="2 5" id="KW-0812">Transmembrane</keyword>
<dbReference type="KEGG" id="fgi:OP10G_4153"/>
<keyword evidence="3 5" id="KW-1133">Transmembrane helix</keyword>
<feature type="transmembrane region" description="Helical" evidence="5">
    <location>
        <begin position="335"/>
        <end position="353"/>
    </location>
</feature>
<dbReference type="InterPro" id="IPR011701">
    <property type="entry name" value="MFS"/>
</dbReference>
<feature type="transmembrane region" description="Helical" evidence="5">
    <location>
        <begin position="183"/>
        <end position="207"/>
    </location>
</feature>
<protein>
    <submittedName>
        <fullName evidence="7">Major facilitator superfamily MFS_1</fullName>
    </submittedName>
</protein>
<dbReference type="InterPro" id="IPR036259">
    <property type="entry name" value="MFS_trans_sf"/>
</dbReference>
<dbReference type="Proteomes" id="UP000027982">
    <property type="component" value="Chromosome"/>
</dbReference>